<accession>A0A2K1J477</accession>
<dbReference type="Gramene" id="Pp3c17_16480V3.1">
    <property type="protein sequence ID" value="Pp3c17_16480V3.1"/>
    <property type="gene ID" value="Pp3c17_16480"/>
</dbReference>
<reference evidence="1 3" key="2">
    <citation type="journal article" date="2018" name="Plant J.">
        <title>The Physcomitrella patens chromosome-scale assembly reveals moss genome structure and evolution.</title>
        <authorList>
            <person name="Lang D."/>
            <person name="Ullrich K.K."/>
            <person name="Murat F."/>
            <person name="Fuchs J."/>
            <person name="Jenkins J."/>
            <person name="Haas F.B."/>
            <person name="Piednoel M."/>
            <person name="Gundlach H."/>
            <person name="Van Bel M."/>
            <person name="Meyberg R."/>
            <person name="Vives C."/>
            <person name="Morata J."/>
            <person name="Symeonidi A."/>
            <person name="Hiss M."/>
            <person name="Muchero W."/>
            <person name="Kamisugi Y."/>
            <person name="Saleh O."/>
            <person name="Blanc G."/>
            <person name="Decker E.L."/>
            <person name="van Gessel N."/>
            <person name="Grimwood J."/>
            <person name="Hayes R.D."/>
            <person name="Graham S.W."/>
            <person name="Gunter L.E."/>
            <person name="McDaniel S.F."/>
            <person name="Hoernstein S.N.W."/>
            <person name="Larsson A."/>
            <person name="Li F.W."/>
            <person name="Perroud P.F."/>
            <person name="Phillips J."/>
            <person name="Ranjan P."/>
            <person name="Rokshar D.S."/>
            <person name="Rothfels C.J."/>
            <person name="Schneider L."/>
            <person name="Shu S."/>
            <person name="Stevenson D.W."/>
            <person name="Thummler F."/>
            <person name="Tillich M."/>
            <person name="Villarreal Aguilar J.C."/>
            <person name="Widiez T."/>
            <person name="Wong G.K."/>
            <person name="Wymore A."/>
            <person name="Zhang Y."/>
            <person name="Zimmer A.D."/>
            <person name="Quatrano R.S."/>
            <person name="Mayer K.F.X."/>
            <person name="Goodstein D."/>
            <person name="Casacuberta J.M."/>
            <person name="Vandepoele K."/>
            <person name="Reski R."/>
            <person name="Cuming A.C."/>
            <person name="Tuskan G.A."/>
            <person name="Maumus F."/>
            <person name="Salse J."/>
            <person name="Schmutz J."/>
            <person name="Rensing S.A."/>
        </authorList>
    </citation>
    <scope>NUCLEOTIDE SEQUENCE [LARGE SCALE GENOMIC DNA]</scope>
    <source>
        <strain evidence="2 3">cv. Gransden 2004</strain>
    </source>
</reference>
<organism evidence="1">
    <name type="scientific">Physcomitrium patens</name>
    <name type="common">Spreading-leaved earth moss</name>
    <name type="synonym">Physcomitrella patens</name>
    <dbReference type="NCBI Taxonomy" id="3218"/>
    <lineage>
        <taxon>Eukaryota</taxon>
        <taxon>Viridiplantae</taxon>
        <taxon>Streptophyta</taxon>
        <taxon>Embryophyta</taxon>
        <taxon>Bryophyta</taxon>
        <taxon>Bryophytina</taxon>
        <taxon>Bryopsida</taxon>
        <taxon>Funariidae</taxon>
        <taxon>Funariales</taxon>
        <taxon>Funariaceae</taxon>
        <taxon>Physcomitrium</taxon>
    </lineage>
</organism>
<keyword evidence="3" id="KW-1185">Reference proteome</keyword>
<reference evidence="2" key="3">
    <citation type="submission" date="2020-12" db="UniProtKB">
        <authorList>
            <consortium name="EnsemblPlants"/>
        </authorList>
    </citation>
    <scope>IDENTIFICATION</scope>
</reference>
<sequence length="141" mass="16324">MGRNIRDWCRLQKVWLQELFDNHQPGRYFVESDLDCDLVLHKDEYPRIEDSSAMIQSSKDFQAALNIDAPLTSTVPVQGEEVLALGKLNLAKFSITDDSPPRDDRSGKLPPKYIAKFGEFRNISDRVVFYPLLLKCCYHRF</sequence>
<evidence type="ECO:0000313" key="1">
    <source>
        <dbReference type="EMBL" id="PNR36328.1"/>
    </source>
</evidence>
<dbReference type="Proteomes" id="UP000006727">
    <property type="component" value="Chromosome 17"/>
</dbReference>
<dbReference type="EMBL" id="ABEU02000017">
    <property type="protein sequence ID" value="PNR36328.1"/>
    <property type="molecule type" value="Genomic_DNA"/>
</dbReference>
<evidence type="ECO:0000313" key="2">
    <source>
        <dbReference type="EnsemblPlants" id="Pp3c17_16480V3.1"/>
    </source>
</evidence>
<dbReference type="AlphaFoldDB" id="A0A2K1J477"/>
<evidence type="ECO:0000313" key="3">
    <source>
        <dbReference type="Proteomes" id="UP000006727"/>
    </source>
</evidence>
<gene>
    <name evidence="1" type="ORF">PHYPA_022179</name>
</gene>
<proteinExistence type="predicted"/>
<dbReference type="PaxDb" id="3218-PP1S173_142V6.1"/>
<dbReference type="EnsemblPlants" id="Pp3c17_16480V3.1">
    <property type="protein sequence ID" value="Pp3c17_16480V3.1"/>
    <property type="gene ID" value="Pp3c17_16480"/>
</dbReference>
<protein>
    <submittedName>
        <fullName evidence="1 2">Uncharacterized protein</fullName>
    </submittedName>
</protein>
<dbReference type="InParanoid" id="A0A2K1J477"/>
<reference evidence="1 3" key="1">
    <citation type="journal article" date="2008" name="Science">
        <title>The Physcomitrella genome reveals evolutionary insights into the conquest of land by plants.</title>
        <authorList>
            <person name="Rensing S."/>
            <person name="Lang D."/>
            <person name="Zimmer A."/>
            <person name="Terry A."/>
            <person name="Salamov A."/>
            <person name="Shapiro H."/>
            <person name="Nishiyama T."/>
            <person name="Perroud P.-F."/>
            <person name="Lindquist E."/>
            <person name="Kamisugi Y."/>
            <person name="Tanahashi T."/>
            <person name="Sakakibara K."/>
            <person name="Fujita T."/>
            <person name="Oishi K."/>
            <person name="Shin-I T."/>
            <person name="Kuroki Y."/>
            <person name="Toyoda A."/>
            <person name="Suzuki Y."/>
            <person name="Hashimoto A."/>
            <person name="Yamaguchi K."/>
            <person name="Sugano A."/>
            <person name="Kohara Y."/>
            <person name="Fujiyama A."/>
            <person name="Anterola A."/>
            <person name="Aoki S."/>
            <person name="Ashton N."/>
            <person name="Barbazuk W.B."/>
            <person name="Barker E."/>
            <person name="Bennetzen J."/>
            <person name="Bezanilla M."/>
            <person name="Blankenship R."/>
            <person name="Cho S.H."/>
            <person name="Dutcher S."/>
            <person name="Estelle M."/>
            <person name="Fawcett J.A."/>
            <person name="Gundlach H."/>
            <person name="Hanada K."/>
            <person name="Heyl A."/>
            <person name="Hicks K.A."/>
            <person name="Hugh J."/>
            <person name="Lohr M."/>
            <person name="Mayer K."/>
            <person name="Melkozernov A."/>
            <person name="Murata T."/>
            <person name="Nelson D."/>
            <person name="Pils B."/>
            <person name="Prigge M."/>
            <person name="Reiss B."/>
            <person name="Renner T."/>
            <person name="Rombauts S."/>
            <person name="Rushton P."/>
            <person name="Sanderfoot A."/>
            <person name="Schween G."/>
            <person name="Shiu S.-H."/>
            <person name="Stueber K."/>
            <person name="Theodoulou F.L."/>
            <person name="Tu H."/>
            <person name="Van de Peer Y."/>
            <person name="Verrier P.J."/>
            <person name="Waters E."/>
            <person name="Wood A."/>
            <person name="Yang L."/>
            <person name="Cove D."/>
            <person name="Cuming A."/>
            <person name="Hasebe M."/>
            <person name="Lucas S."/>
            <person name="Mishler D.B."/>
            <person name="Reski R."/>
            <person name="Grigoriev I."/>
            <person name="Quatrano R.S."/>
            <person name="Boore J.L."/>
        </authorList>
    </citation>
    <scope>NUCLEOTIDE SEQUENCE [LARGE SCALE GENOMIC DNA]</scope>
    <source>
        <strain evidence="2 3">cv. Gransden 2004</strain>
    </source>
</reference>
<name>A0A2K1J477_PHYPA</name>